<gene>
    <name evidence="3" type="ORF">H8E41_06590</name>
</gene>
<dbReference type="SUPFAM" id="SSF51735">
    <property type="entry name" value="NAD(P)-binding Rossmann-fold domains"/>
    <property type="match status" value="1"/>
</dbReference>
<dbReference type="SUPFAM" id="SSF55347">
    <property type="entry name" value="Glyceraldehyde-3-phosphate dehydrogenase-like, C-terminal domain"/>
    <property type="match status" value="1"/>
</dbReference>
<dbReference type="Proteomes" id="UP000614424">
    <property type="component" value="Unassembled WGS sequence"/>
</dbReference>
<evidence type="ECO:0000313" key="3">
    <source>
        <dbReference type="EMBL" id="MBC8317556.1"/>
    </source>
</evidence>
<dbReference type="PANTHER" id="PTHR43377">
    <property type="entry name" value="BILIVERDIN REDUCTASE A"/>
    <property type="match status" value="1"/>
</dbReference>
<dbReference type="AlphaFoldDB" id="A0A8J6TCD6"/>
<proteinExistence type="predicted"/>
<dbReference type="InterPro" id="IPR036291">
    <property type="entry name" value="NAD(P)-bd_dom_sf"/>
</dbReference>
<organism evidence="3 4">
    <name type="scientific">Candidatus Desulfobia pelagia</name>
    <dbReference type="NCBI Taxonomy" id="2841692"/>
    <lineage>
        <taxon>Bacteria</taxon>
        <taxon>Pseudomonadati</taxon>
        <taxon>Thermodesulfobacteriota</taxon>
        <taxon>Desulfobulbia</taxon>
        <taxon>Desulfobulbales</taxon>
        <taxon>Desulfobulbaceae</taxon>
        <taxon>Candidatus Desulfobia</taxon>
    </lineage>
</organism>
<feature type="domain" description="Gfo/Idh/MocA-like oxidoreductase C-terminal" evidence="2">
    <location>
        <begin position="138"/>
        <end position="317"/>
    </location>
</feature>
<dbReference type="Pfam" id="PF01408">
    <property type="entry name" value="GFO_IDH_MocA"/>
    <property type="match status" value="1"/>
</dbReference>
<accession>A0A8J6TCD6</accession>
<dbReference type="GO" id="GO:0000166">
    <property type="term" value="F:nucleotide binding"/>
    <property type="evidence" value="ECO:0007669"/>
    <property type="project" value="InterPro"/>
</dbReference>
<comment type="caution">
    <text evidence="3">The sequence shown here is derived from an EMBL/GenBank/DDBJ whole genome shotgun (WGS) entry which is preliminary data.</text>
</comment>
<dbReference type="Gene3D" id="3.40.50.720">
    <property type="entry name" value="NAD(P)-binding Rossmann-like Domain"/>
    <property type="match status" value="1"/>
</dbReference>
<dbReference type="InterPro" id="IPR000683">
    <property type="entry name" value="Gfo/Idh/MocA-like_OxRdtase_N"/>
</dbReference>
<protein>
    <submittedName>
        <fullName evidence="3">Gfo/Idh/MocA family oxidoreductase</fullName>
    </submittedName>
</protein>
<evidence type="ECO:0000259" key="1">
    <source>
        <dbReference type="Pfam" id="PF01408"/>
    </source>
</evidence>
<sequence length="319" mass="35197">MKIGIIGAGKHGSRYARHIIEDFPELELAAISRRSPQGIEQAGKWNCRYFSDWRDLVAAKAVDAIISVVPPTLNLDIARACAFAEKALLLEKPLAVERDAGEEIVALFQESRVPLTVAQTLRYNSVIKGLKENIHRPGKLYSFSASHRLEPSTLKWLEDPEKAGAGVILHTAVHMFDALRYITGSDIVRVRASRFQIHNSHLEDLFTAQVEMENGLIGTVDSSKVGKARTGRYEFVGAQGELHADQIHGRLEFIHHGDIESLEHEGLGGTIVPLLEDWIAYIKHGSPNPVPGVEGLAALRACSACLESARKDDWVDIHP</sequence>
<evidence type="ECO:0000259" key="2">
    <source>
        <dbReference type="Pfam" id="PF02894"/>
    </source>
</evidence>
<dbReference type="PANTHER" id="PTHR43377:SF2">
    <property type="entry name" value="BINDING ROSSMANN FOLD OXIDOREDUCTASE, PUTATIVE (AFU_ORTHOLOGUE AFUA_4G00560)-RELATED"/>
    <property type="match status" value="1"/>
</dbReference>
<dbReference type="InterPro" id="IPR004104">
    <property type="entry name" value="Gfo/Idh/MocA-like_OxRdtase_C"/>
</dbReference>
<name>A0A8J6TCD6_9BACT</name>
<feature type="domain" description="Gfo/Idh/MocA-like oxidoreductase N-terminal" evidence="1">
    <location>
        <begin position="1"/>
        <end position="118"/>
    </location>
</feature>
<dbReference type="Gene3D" id="3.30.360.10">
    <property type="entry name" value="Dihydrodipicolinate Reductase, domain 2"/>
    <property type="match status" value="1"/>
</dbReference>
<dbReference type="EMBL" id="JACNJZ010000093">
    <property type="protein sequence ID" value="MBC8317556.1"/>
    <property type="molecule type" value="Genomic_DNA"/>
</dbReference>
<dbReference type="Pfam" id="PF02894">
    <property type="entry name" value="GFO_IDH_MocA_C"/>
    <property type="match status" value="1"/>
</dbReference>
<reference evidence="3 4" key="1">
    <citation type="submission" date="2020-08" db="EMBL/GenBank/DDBJ databases">
        <title>Bridging the membrane lipid divide: bacteria of the FCB group superphylum have the potential to synthesize archaeal ether lipids.</title>
        <authorList>
            <person name="Villanueva L."/>
            <person name="Von Meijenfeldt F.A.B."/>
            <person name="Westbye A.B."/>
            <person name="Yadav S."/>
            <person name="Hopmans E.C."/>
            <person name="Dutilh B.E."/>
            <person name="Sinninghe Damste J.S."/>
        </authorList>
    </citation>
    <scope>NUCLEOTIDE SEQUENCE [LARGE SCALE GENOMIC DNA]</scope>
    <source>
        <strain evidence="3">NIOZ-UU47</strain>
    </source>
</reference>
<evidence type="ECO:0000313" key="4">
    <source>
        <dbReference type="Proteomes" id="UP000614424"/>
    </source>
</evidence>
<dbReference type="InterPro" id="IPR051450">
    <property type="entry name" value="Gfo/Idh/MocA_Oxidoreductases"/>
</dbReference>